<dbReference type="OrthoDB" id="2851338at2759"/>
<sequence length="144" mass="16073">MKYISTELRKSSLASSLRSKNPTRYLVMHGITWDGDAEREKVAREWAETSVTELKKMEGWVRTTTFRGIDILKVGLGIPEGPETQKMPISLTVHTDGFLTPEAAESYAKQVAGHTNSAPKVSITRIEFGVCIDTHMMLVKGIFM</sequence>
<keyword evidence="2" id="KW-1185">Reference proteome</keyword>
<dbReference type="EMBL" id="JAACJM010000178">
    <property type="protein sequence ID" value="KAF5340156.1"/>
    <property type="molecule type" value="Genomic_DNA"/>
</dbReference>
<comment type="caution">
    <text evidence="1">The sequence shown here is derived from an EMBL/GenBank/DDBJ whole genome shotgun (WGS) entry which is preliminary data.</text>
</comment>
<gene>
    <name evidence="1" type="ORF">D9758_016850</name>
</gene>
<reference evidence="1 2" key="1">
    <citation type="journal article" date="2020" name="ISME J.">
        <title>Uncovering the hidden diversity of litter-decomposition mechanisms in mushroom-forming fungi.</title>
        <authorList>
            <person name="Floudas D."/>
            <person name="Bentzer J."/>
            <person name="Ahren D."/>
            <person name="Johansson T."/>
            <person name="Persson P."/>
            <person name="Tunlid A."/>
        </authorList>
    </citation>
    <scope>NUCLEOTIDE SEQUENCE [LARGE SCALE GENOMIC DNA]</scope>
    <source>
        <strain evidence="1 2">CBS 291.85</strain>
    </source>
</reference>
<dbReference type="AlphaFoldDB" id="A0A8H5CFJ3"/>
<organism evidence="1 2">
    <name type="scientific">Tetrapyrgos nigripes</name>
    <dbReference type="NCBI Taxonomy" id="182062"/>
    <lineage>
        <taxon>Eukaryota</taxon>
        <taxon>Fungi</taxon>
        <taxon>Dikarya</taxon>
        <taxon>Basidiomycota</taxon>
        <taxon>Agaricomycotina</taxon>
        <taxon>Agaricomycetes</taxon>
        <taxon>Agaricomycetidae</taxon>
        <taxon>Agaricales</taxon>
        <taxon>Marasmiineae</taxon>
        <taxon>Marasmiaceae</taxon>
        <taxon>Tetrapyrgos</taxon>
    </lineage>
</organism>
<protein>
    <submittedName>
        <fullName evidence="1">Uncharacterized protein</fullName>
    </submittedName>
</protein>
<proteinExistence type="predicted"/>
<evidence type="ECO:0000313" key="1">
    <source>
        <dbReference type="EMBL" id="KAF5340156.1"/>
    </source>
</evidence>
<dbReference type="Proteomes" id="UP000559256">
    <property type="component" value="Unassembled WGS sequence"/>
</dbReference>
<accession>A0A8H5CFJ3</accession>
<name>A0A8H5CFJ3_9AGAR</name>
<evidence type="ECO:0000313" key="2">
    <source>
        <dbReference type="Proteomes" id="UP000559256"/>
    </source>
</evidence>